<gene>
    <name evidence="1" type="ORF">CAXC1_80043</name>
</gene>
<dbReference type="Proteomes" id="UP001314181">
    <property type="component" value="Unassembled WGS sequence"/>
</dbReference>
<evidence type="ECO:0000313" key="2">
    <source>
        <dbReference type="Proteomes" id="UP001314181"/>
    </source>
</evidence>
<sequence length="493" mass="56572">MSIANSKNFFLHMLNNQALNYGIVLDESYGSKNWNKQAVKQLILLRDFYIFLYENLSTYDSSIRNDLRNGIYLVRQMINYQSATMQMLDIIKMSNNVISSSSLPFDYANIRYNALINKCDTLPDFSHNDVGAAEKILLSLNARLYCYLSSIKWNEHDSSLSPLFRNFNFIKENVLNISNNLLPLMYRNILETRHHMQQSVSEATSCVFGKFASLVESEMLQHSIPIDSKLWEESAIKKSLTGLKTLIDCLDSLYDQFEHNFQGSGSVKLYDRIMSVRMRLAELASYYSNLCSAIMGVAWSSDLHAMNTDNAGTMQMKHELYREQIRAYQSVLSKFESFDICAIRDEIFDLNIQIISNIESGAVTPRCLSRSPILSYMDVKNLDLDIDMMTRIDIITDELVYKMFLNNVDSDMSRIFIKDALCIFAHSDELIGSANDIGRICSARMKSSLSRLTEGIYRESSRELQSYNLDKGDRGVDLDIEFSKRSINRYSGI</sequence>
<dbReference type="RefSeq" id="WP_338364935.1">
    <property type="nucleotide sequence ID" value="NZ_CAWVOK010000034.1"/>
</dbReference>
<keyword evidence="2" id="KW-1185">Reference proteome</keyword>
<dbReference type="EMBL" id="CAWVOK010000034">
    <property type="protein sequence ID" value="CAK8163585.1"/>
    <property type="molecule type" value="Genomic_DNA"/>
</dbReference>
<proteinExistence type="predicted"/>
<accession>A0ABP0EXZ5</accession>
<comment type="caution">
    <text evidence="1">The sequence shown here is derived from an EMBL/GenBank/DDBJ whole genome shotgun (WGS) entry which is preliminary data.</text>
</comment>
<organism evidence="1 2">
    <name type="scientific">Candidatus Xenohaliotis californiensis</name>
    <dbReference type="NCBI Taxonomy" id="84677"/>
    <lineage>
        <taxon>Bacteria</taxon>
        <taxon>Pseudomonadati</taxon>
        <taxon>Pseudomonadota</taxon>
        <taxon>Alphaproteobacteria</taxon>
        <taxon>Rickettsiales</taxon>
        <taxon>Anaplasmataceae</taxon>
        <taxon>Candidatus Xenohaliotis</taxon>
    </lineage>
</organism>
<reference evidence="1 2" key="1">
    <citation type="submission" date="2024-01" db="EMBL/GenBank/DDBJ databases">
        <authorList>
            <person name="Kunselman E."/>
        </authorList>
    </citation>
    <scope>NUCLEOTIDE SEQUENCE [LARGE SCALE GENOMIC DNA]</scope>
    <source>
        <strain evidence="1">2 abalone samples</strain>
    </source>
</reference>
<protein>
    <submittedName>
        <fullName evidence="1">Uncharacterized protein</fullName>
    </submittedName>
</protein>
<name>A0ABP0EXZ5_9RICK</name>
<evidence type="ECO:0000313" key="1">
    <source>
        <dbReference type="EMBL" id="CAK8163585.1"/>
    </source>
</evidence>